<feature type="transmembrane region" description="Helical" evidence="6">
    <location>
        <begin position="260"/>
        <end position="278"/>
    </location>
</feature>
<evidence type="ECO:0000256" key="4">
    <source>
        <dbReference type="ARBA" id="ARBA00022989"/>
    </source>
</evidence>
<protein>
    <recommendedName>
        <fullName evidence="6">WAT1-related protein</fullName>
    </recommendedName>
</protein>
<feature type="transmembrane region" description="Helical" evidence="6">
    <location>
        <begin position="78"/>
        <end position="98"/>
    </location>
</feature>
<evidence type="ECO:0000256" key="5">
    <source>
        <dbReference type="ARBA" id="ARBA00023136"/>
    </source>
</evidence>
<reference evidence="9" key="1">
    <citation type="journal article" date="2025" name="Foods">
        <title>Unveiling the Microbial Signatures of Arabica Coffee Cherries: Insights into Ripeness Specific Diversity, Functional Traits, and Implications for Quality and Safety.</title>
        <authorList>
            <consortium name="RefSeq"/>
            <person name="Tenea G.N."/>
            <person name="Cifuentes V."/>
            <person name="Reyes P."/>
            <person name="Cevallos-Vallejos M."/>
        </authorList>
    </citation>
    <scope>NUCLEOTIDE SEQUENCE [LARGE SCALE GENOMIC DNA]</scope>
</reference>
<comment type="similarity">
    <text evidence="2 6">Belongs to the drug/metabolite transporter (DMT) superfamily. Plant drug/metabolite exporter (P-DME) (TC 2.A.7.4) family.</text>
</comment>
<dbReference type="SUPFAM" id="SSF103481">
    <property type="entry name" value="Multidrug resistance efflux transporter EmrE"/>
    <property type="match status" value="2"/>
</dbReference>
<evidence type="ECO:0000256" key="1">
    <source>
        <dbReference type="ARBA" id="ARBA00004141"/>
    </source>
</evidence>
<sequence>MMGSPRREYLEDVAIIAGLIGMQFMYAGNSILVSYLMLTGFTPASLIILSSLATFVILLPFSVIFERRLWPRKFRLKLWVQLVLISFGGVTLFQSLFLKGISLTSPAMATAMPNIAPGFIFFIAWALRLEKVELGCIYSKAKIAGTLLCVAGAVIMSLTQSTLGSHKAREAHLSVPPTLSRNLFDERKIMGCFYLMAAVFVLSSTIILQATTLRNFPAPISLSTITTLIGVVLTGIAQLIQDGRLDIGWPLLSIKDIMCYSVLAGSISGACVTFNIWAMKKRGPVLVSIFSPIGTVVSLAFSVITLGSSITVGSLAGMSIMFTGLYSVLWAKGKEGFSENNNSSESEYDVEKPLLS</sequence>
<dbReference type="GO" id="GO:0016020">
    <property type="term" value="C:membrane"/>
    <property type="evidence" value="ECO:0007669"/>
    <property type="project" value="UniProtKB-SubCell"/>
</dbReference>
<dbReference type="GO" id="GO:0022857">
    <property type="term" value="F:transmembrane transporter activity"/>
    <property type="evidence" value="ECO:0007669"/>
    <property type="project" value="InterPro"/>
</dbReference>
<name>A0A6P6U328_COFAR</name>
<accession>A0A6P6U328</accession>
<dbReference type="InterPro" id="IPR037185">
    <property type="entry name" value="EmrE-like"/>
</dbReference>
<gene>
    <name evidence="10" type="primary">LOC113706715</name>
</gene>
<evidence type="ECO:0000256" key="3">
    <source>
        <dbReference type="ARBA" id="ARBA00022692"/>
    </source>
</evidence>
<dbReference type="Proteomes" id="UP001652660">
    <property type="component" value="Chromosome 8c"/>
</dbReference>
<feature type="transmembrane region" description="Helical" evidence="6">
    <location>
        <begin position="285"/>
        <end position="304"/>
    </location>
</feature>
<comment type="subcellular location">
    <subcellularLocation>
        <location evidence="1 6">Membrane</location>
        <topology evidence="1 6">Multi-pass membrane protein</topology>
    </subcellularLocation>
</comment>
<reference evidence="10" key="2">
    <citation type="submission" date="2025-08" db="UniProtKB">
        <authorList>
            <consortium name="RefSeq"/>
        </authorList>
    </citation>
    <scope>IDENTIFICATION</scope>
    <source>
        <tissue evidence="10">Leaves</tissue>
    </source>
</reference>
<dbReference type="Pfam" id="PF00892">
    <property type="entry name" value="EamA"/>
    <property type="match status" value="2"/>
</dbReference>
<dbReference type="AlphaFoldDB" id="A0A6P6U328"/>
<evidence type="ECO:0000259" key="8">
    <source>
        <dbReference type="Pfam" id="PF00892"/>
    </source>
</evidence>
<keyword evidence="4 6" id="KW-1133">Transmembrane helix</keyword>
<feature type="transmembrane region" description="Helical" evidence="6">
    <location>
        <begin position="12"/>
        <end position="38"/>
    </location>
</feature>
<feature type="transmembrane region" description="Helical" evidence="6">
    <location>
        <begin position="44"/>
        <end position="66"/>
    </location>
</feature>
<keyword evidence="3 6" id="KW-0812">Transmembrane</keyword>
<dbReference type="GeneID" id="113706715"/>
<evidence type="ECO:0000313" key="10">
    <source>
        <dbReference type="RefSeq" id="XP_027084467.1"/>
    </source>
</evidence>
<feature type="transmembrane region" description="Helical" evidence="6">
    <location>
        <begin position="110"/>
        <end position="129"/>
    </location>
</feature>
<dbReference type="RefSeq" id="XP_027084467.1">
    <property type="nucleotide sequence ID" value="XM_027228666.2"/>
</dbReference>
<keyword evidence="5 6" id="KW-0472">Membrane</keyword>
<feature type="transmembrane region" description="Helical" evidence="6">
    <location>
        <begin position="220"/>
        <end position="240"/>
    </location>
</feature>
<proteinExistence type="inferred from homology"/>
<feature type="transmembrane region" description="Helical" evidence="6">
    <location>
        <begin position="141"/>
        <end position="159"/>
    </location>
</feature>
<dbReference type="PANTHER" id="PTHR31218">
    <property type="entry name" value="WAT1-RELATED PROTEIN"/>
    <property type="match status" value="1"/>
</dbReference>
<feature type="domain" description="EamA" evidence="8">
    <location>
        <begin position="18"/>
        <end position="157"/>
    </location>
</feature>
<feature type="region of interest" description="Disordered" evidence="7">
    <location>
        <begin position="337"/>
        <end position="356"/>
    </location>
</feature>
<feature type="transmembrane region" description="Helical" evidence="6">
    <location>
        <begin position="310"/>
        <end position="331"/>
    </location>
</feature>
<dbReference type="InterPro" id="IPR030184">
    <property type="entry name" value="WAT1-related"/>
</dbReference>
<feature type="domain" description="EamA" evidence="8">
    <location>
        <begin position="190"/>
        <end position="329"/>
    </location>
</feature>
<dbReference type="InterPro" id="IPR000620">
    <property type="entry name" value="EamA_dom"/>
</dbReference>
<keyword evidence="9" id="KW-1185">Reference proteome</keyword>
<dbReference type="OrthoDB" id="642067at2759"/>
<evidence type="ECO:0000256" key="6">
    <source>
        <dbReference type="RuleBase" id="RU363077"/>
    </source>
</evidence>
<evidence type="ECO:0000256" key="7">
    <source>
        <dbReference type="SAM" id="MobiDB-lite"/>
    </source>
</evidence>
<evidence type="ECO:0000313" key="9">
    <source>
        <dbReference type="Proteomes" id="UP001652660"/>
    </source>
</evidence>
<feature type="transmembrane region" description="Helical" evidence="6">
    <location>
        <begin position="188"/>
        <end position="208"/>
    </location>
</feature>
<evidence type="ECO:0000256" key="2">
    <source>
        <dbReference type="ARBA" id="ARBA00007635"/>
    </source>
</evidence>
<organism evidence="9 10">
    <name type="scientific">Coffea arabica</name>
    <name type="common">Arabian coffee</name>
    <dbReference type="NCBI Taxonomy" id="13443"/>
    <lineage>
        <taxon>Eukaryota</taxon>
        <taxon>Viridiplantae</taxon>
        <taxon>Streptophyta</taxon>
        <taxon>Embryophyta</taxon>
        <taxon>Tracheophyta</taxon>
        <taxon>Spermatophyta</taxon>
        <taxon>Magnoliopsida</taxon>
        <taxon>eudicotyledons</taxon>
        <taxon>Gunneridae</taxon>
        <taxon>Pentapetalae</taxon>
        <taxon>asterids</taxon>
        <taxon>lamiids</taxon>
        <taxon>Gentianales</taxon>
        <taxon>Rubiaceae</taxon>
        <taxon>Ixoroideae</taxon>
        <taxon>Gardenieae complex</taxon>
        <taxon>Bertiereae - Coffeeae clade</taxon>
        <taxon>Coffeeae</taxon>
        <taxon>Coffea</taxon>
    </lineage>
</organism>